<dbReference type="Gene3D" id="3.90.1640.10">
    <property type="entry name" value="inorganic pyrophosphatase (n-terminal core)"/>
    <property type="match status" value="1"/>
</dbReference>
<dbReference type="Pfam" id="PF02272">
    <property type="entry name" value="DHHA1"/>
    <property type="match status" value="1"/>
</dbReference>
<feature type="domain" description="DHHA1" evidence="2">
    <location>
        <begin position="233"/>
        <end position="308"/>
    </location>
</feature>
<dbReference type="Pfam" id="PF01368">
    <property type="entry name" value="DHH"/>
    <property type="match status" value="1"/>
</dbReference>
<organism evidence="3 4">
    <name type="scientific">Desulfobaculum xiamenense</name>
    <dbReference type="NCBI Taxonomy" id="995050"/>
    <lineage>
        <taxon>Bacteria</taxon>
        <taxon>Pseudomonadati</taxon>
        <taxon>Thermodesulfobacteriota</taxon>
        <taxon>Desulfovibrionia</taxon>
        <taxon>Desulfovibrionales</taxon>
        <taxon>Desulfovibrionaceae</taxon>
        <taxon>Desulfobaculum</taxon>
    </lineage>
</organism>
<dbReference type="InterPro" id="IPR051319">
    <property type="entry name" value="Oligoribo/pAp-PDE_c-di-AMP_PDE"/>
</dbReference>
<proteinExistence type="predicted"/>
<dbReference type="PANTHER" id="PTHR47618:SF1">
    <property type="entry name" value="BIFUNCTIONAL OLIGORIBONUCLEASE AND PAP PHOSPHATASE NRNA"/>
    <property type="match status" value="1"/>
</dbReference>
<comment type="caution">
    <text evidence="3">The sequence shown here is derived from an EMBL/GenBank/DDBJ whole genome shotgun (WGS) entry which is preliminary data.</text>
</comment>
<evidence type="ECO:0000259" key="2">
    <source>
        <dbReference type="Pfam" id="PF02272"/>
    </source>
</evidence>
<dbReference type="AlphaFoldDB" id="A0A846QKL0"/>
<protein>
    <submittedName>
        <fullName evidence="3">Phosphoesterase RecJ-like protein</fullName>
        <ecNumber evidence="3">3.1.13.3</ecNumber>
        <ecNumber evidence="3">3.1.3.7</ecNumber>
    </submittedName>
</protein>
<dbReference type="RefSeq" id="WP_167940085.1">
    <property type="nucleotide sequence ID" value="NZ_JAATJA010000001.1"/>
</dbReference>
<dbReference type="PANTHER" id="PTHR47618">
    <property type="entry name" value="BIFUNCTIONAL OLIGORIBONUCLEASE AND PAP PHOSPHATASE NRNA"/>
    <property type="match status" value="1"/>
</dbReference>
<dbReference type="GO" id="GO:0003676">
    <property type="term" value="F:nucleic acid binding"/>
    <property type="evidence" value="ECO:0007669"/>
    <property type="project" value="InterPro"/>
</dbReference>
<keyword evidence="4" id="KW-1185">Reference proteome</keyword>
<sequence length="322" mass="34723">MTTPRQKIKEILREGQSFLVAAHASPDGDALGSTAALGHLLVQLGKEVTLYNPSGVPNQFDWIDLPCPLVSELPDELPQWLIALDCGDVRRLGDALAARFGTTSTVNIDHHLGNPGYADVNWVDPNFSSVGEMVATLARDLDIPLSGALGEGVYLALVSDTGYFSYGNTHPETLILAAELLREGLDPEFFNARFLNQWTMGRLKLWSRVLSGAKLHLDGRVGTIRITQDMLDETGTTSEDTDGIVNYIRRVKGVKAAVSLREDGPDRTKVSLRSSGEMNVQAIASRLGGGGHKNAAGILLTVPLDEAERLILEAAAGHFDSN</sequence>
<dbReference type="EC" id="3.1.3.7" evidence="3"/>
<gene>
    <name evidence="3" type="ORF">GGQ74_000632</name>
</gene>
<dbReference type="EMBL" id="JAATJA010000001">
    <property type="protein sequence ID" value="NJB66992.1"/>
    <property type="molecule type" value="Genomic_DNA"/>
</dbReference>
<evidence type="ECO:0000313" key="3">
    <source>
        <dbReference type="EMBL" id="NJB66992.1"/>
    </source>
</evidence>
<dbReference type="SUPFAM" id="SSF64182">
    <property type="entry name" value="DHH phosphoesterases"/>
    <property type="match status" value="1"/>
</dbReference>
<dbReference type="EC" id="3.1.13.3" evidence="3"/>
<dbReference type="GO" id="GO:0008441">
    <property type="term" value="F:3'(2'),5'-bisphosphate nucleotidase activity"/>
    <property type="evidence" value="ECO:0007669"/>
    <property type="project" value="UniProtKB-EC"/>
</dbReference>
<dbReference type="InterPro" id="IPR001667">
    <property type="entry name" value="DDH_dom"/>
</dbReference>
<accession>A0A846QKL0</accession>
<reference evidence="3 4" key="1">
    <citation type="submission" date="2020-03" db="EMBL/GenBank/DDBJ databases">
        <title>Genomic Encyclopedia of Type Strains, Phase IV (KMG-IV): sequencing the most valuable type-strain genomes for metagenomic binning, comparative biology and taxonomic classification.</title>
        <authorList>
            <person name="Goeker M."/>
        </authorList>
    </citation>
    <scope>NUCLEOTIDE SEQUENCE [LARGE SCALE GENOMIC DNA]</scope>
    <source>
        <strain evidence="3 4">DSM 24233</strain>
    </source>
</reference>
<dbReference type="Gene3D" id="3.10.310.30">
    <property type="match status" value="1"/>
</dbReference>
<evidence type="ECO:0000259" key="1">
    <source>
        <dbReference type="Pfam" id="PF01368"/>
    </source>
</evidence>
<keyword evidence="3" id="KW-0378">Hydrolase</keyword>
<dbReference type="InterPro" id="IPR003156">
    <property type="entry name" value="DHHA1_dom"/>
</dbReference>
<dbReference type="InterPro" id="IPR038763">
    <property type="entry name" value="DHH_sf"/>
</dbReference>
<evidence type="ECO:0000313" key="4">
    <source>
        <dbReference type="Proteomes" id="UP000580856"/>
    </source>
</evidence>
<dbReference type="Proteomes" id="UP000580856">
    <property type="component" value="Unassembled WGS sequence"/>
</dbReference>
<name>A0A846QKL0_9BACT</name>
<feature type="domain" description="DDH" evidence="1">
    <location>
        <begin position="18"/>
        <end position="139"/>
    </location>
</feature>